<feature type="transmembrane region" description="Helical" evidence="6">
    <location>
        <begin position="313"/>
        <end position="332"/>
    </location>
</feature>
<evidence type="ECO:0000256" key="7">
    <source>
        <dbReference type="SAM" id="SignalP"/>
    </source>
</evidence>
<proteinExistence type="predicted"/>
<evidence type="ECO:0000256" key="4">
    <source>
        <dbReference type="ARBA" id="ARBA00023088"/>
    </source>
</evidence>
<feature type="signal peptide" evidence="7">
    <location>
        <begin position="1"/>
        <end position="29"/>
    </location>
</feature>
<feature type="compositionally biased region" description="Low complexity" evidence="5">
    <location>
        <begin position="88"/>
        <end position="108"/>
    </location>
</feature>
<accession>A0ABZ1KB46</accession>
<feature type="chain" id="PRO_5046134858" evidence="7">
    <location>
        <begin position="30"/>
        <end position="342"/>
    </location>
</feature>
<keyword evidence="6" id="KW-0812">Transmembrane</keyword>
<keyword evidence="2" id="KW-0964">Secreted</keyword>
<feature type="compositionally biased region" description="Low complexity" evidence="5">
    <location>
        <begin position="32"/>
        <end position="80"/>
    </location>
</feature>
<keyword evidence="4" id="KW-0572">Peptidoglycan-anchor</keyword>
<dbReference type="Proteomes" id="UP001622496">
    <property type="component" value="Chromosome"/>
</dbReference>
<feature type="domain" description="Gram-positive cocci surface proteins LPxTG" evidence="8">
    <location>
        <begin position="302"/>
        <end position="342"/>
    </location>
</feature>
<name>A0ABZ1KB46_9ACTN</name>
<evidence type="ECO:0000256" key="3">
    <source>
        <dbReference type="ARBA" id="ARBA00022729"/>
    </source>
</evidence>
<dbReference type="NCBIfam" id="NF041528">
    <property type="entry name" value="strep_LAETG"/>
    <property type="match status" value="1"/>
</dbReference>
<keyword evidence="6" id="KW-1133">Transmembrane helix</keyword>
<keyword evidence="6" id="KW-0472">Membrane</keyword>
<evidence type="ECO:0000259" key="8">
    <source>
        <dbReference type="PROSITE" id="PS50847"/>
    </source>
</evidence>
<evidence type="ECO:0000256" key="6">
    <source>
        <dbReference type="SAM" id="Phobius"/>
    </source>
</evidence>
<dbReference type="RefSeq" id="WP_277311968.1">
    <property type="nucleotide sequence ID" value="NZ_CP108135.1"/>
</dbReference>
<evidence type="ECO:0000313" key="10">
    <source>
        <dbReference type="Proteomes" id="UP001622496"/>
    </source>
</evidence>
<feature type="region of interest" description="Disordered" evidence="5">
    <location>
        <begin position="32"/>
        <end position="126"/>
    </location>
</feature>
<keyword evidence="1" id="KW-0134">Cell wall</keyword>
<dbReference type="PROSITE" id="PS50847">
    <property type="entry name" value="GRAM_POS_ANCHORING"/>
    <property type="match status" value="1"/>
</dbReference>
<evidence type="ECO:0000256" key="1">
    <source>
        <dbReference type="ARBA" id="ARBA00022512"/>
    </source>
</evidence>
<organism evidence="9 10">
    <name type="scientific">[Kitasatospora] papulosa</name>
    <dbReference type="NCBI Taxonomy" id="1464011"/>
    <lineage>
        <taxon>Bacteria</taxon>
        <taxon>Bacillati</taxon>
        <taxon>Actinomycetota</taxon>
        <taxon>Actinomycetes</taxon>
        <taxon>Kitasatosporales</taxon>
        <taxon>Streptomycetaceae</taxon>
        <taxon>Streptomyces</taxon>
    </lineage>
</organism>
<feature type="compositionally biased region" description="Acidic residues" evidence="5">
    <location>
        <begin position="109"/>
        <end position="122"/>
    </location>
</feature>
<sequence length="342" mass="34702">MKLRRTLALAAATAVIGPVVLLSAPAAFAQTETTTTGTTAPAPTETPSGEPSAATPESTESTESASQTATTTPSETESPEGVAPETVSPAPTATESETASAKPTPTASETEDEEEGDDEPLDACEPRPLELSINGLSGKIARGSGWDRFTFTIYNDSKKTVKNVAFFAGAAADEAGEKLFTTKQVRLQALNEADGTWEDIEDLGSSSGYVGEADGIKPGYEVDIDLRLKVEASAPVGAGFSLGGGLVFGDELEAVPCFQDVAYKFQIVDAGNGGGAEPQEGGKIPVPTTKPAGDTAEVTGNLAETGSSSSTPAIALAGGAAVVLGAGAMFVVRRRRNGDAAA</sequence>
<protein>
    <submittedName>
        <fullName evidence="9">LPXTG cell wall anchor domain-containing protein</fullName>
    </submittedName>
</protein>
<keyword evidence="10" id="KW-1185">Reference proteome</keyword>
<gene>
    <name evidence="9" type="ORF">OG560_20910</name>
</gene>
<evidence type="ECO:0000313" key="9">
    <source>
        <dbReference type="EMBL" id="WTP67747.1"/>
    </source>
</evidence>
<dbReference type="NCBIfam" id="TIGR01167">
    <property type="entry name" value="LPXTG_anchor"/>
    <property type="match status" value="1"/>
</dbReference>
<dbReference type="EMBL" id="CP108135">
    <property type="protein sequence ID" value="WTP67747.1"/>
    <property type="molecule type" value="Genomic_DNA"/>
</dbReference>
<dbReference type="InterPro" id="IPR019931">
    <property type="entry name" value="LPXTG_anchor"/>
</dbReference>
<reference evidence="9 10" key="1">
    <citation type="submission" date="2022-10" db="EMBL/GenBank/DDBJ databases">
        <title>The complete genomes of actinobacterial strains from the NBC collection.</title>
        <authorList>
            <person name="Joergensen T.S."/>
            <person name="Alvarez Arevalo M."/>
            <person name="Sterndorff E.B."/>
            <person name="Faurdal D."/>
            <person name="Vuksanovic O."/>
            <person name="Mourched A.-S."/>
            <person name="Charusanti P."/>
            <person name="Shaw S."/>
            <person name="Blin K."/>
            <person name="Weber T."/>
        </authorList>
    </citation>
    <scope>NUCLEOTIDE SEQUENCE [LARGE SCALE GENOMIC DNA]</scope>
    <source>
        <strain evidence="9 10">NBC_00185</strain>
    </source>
</reference>
<keyword evidence="3 7" id="KW-0732">Signal</keyword>
<evidence type="ECO:0000256" key="5">
    <source>
        <dbReference type="SAM" id="MobiDB-lite"/>
    </source>
</evidence>
<evidence type="ECO:0000256" key="2">
    <source>
        <dbReference type="ARBA" id="ARBA00022525"/>
    </source>
</evidence>